<name>A0A9D4KE75_DREPO</name>
<dbReference type="AlphaFoldDB" id="A0A9D4KE75"/>
<evidence type="ECO:0000313" key="1">
    <source>
        <dbReference type="EMBL" id="KAH3837829.1"/>
    </source>
</evidence>
<protein>
    <submittedName>
        <fullName evidence="1">Uncharacterized protein</fullName>
    </submittedName>
</protein>
<reference evidence="1" key="2">
    <citation type="submission" date="2020-11" db="EMBL/GenBank/DDBJ databases">
        <authorList>
            <person name="McCartney M.A."/>
            <person name="Auch B."/>
            <person name="Kono T."/>
            <person name="Mallez S."/>
            <person name="Becker A."/>
            <person name="Gohl D.M."/>
            <person name="Silverstein K.A.T."/>
            <person name="Koren S."/>
            <person name="Bechman K.B."/>
            <person name="Herman A."/>
            <person name="Abrahante J.E."/>
            <person name="Garbe J."/>
        </authorList>
    </citation>
    <scope>NUCLEOTIDE SEQUENCE</scope>
    <source>
        <strain evidence="1">Duluth1</strain>
        <tissue evidence="1">Whole animal</tissue>
    </source>
</reference>
<keyword evidence="2" id="KW-1185">Reference proteome</keyword>
<reference evidence="1" key="1">
    <citation type="journal article" date="2019" name="bioRxiv">
        <title>The Genome of the Zebra Mussel, Dreissena polymorpha: A Resource for Invasive Species Research.</title>
        <authorList>
            <person name="McCartney M.A."/>
            <person name="Auch B."/>
            <person name="Kono T."/>
            <person name="Mallez S."/>
            <person name="Zhang Y."/>
            <person name="Obille A."/>
            <person name="Becker A."/>
            <person name="Abrahante J.E."/>
            <person name="Garbe J."/>
            <person name="Badalamenti J.P."/>
            <person name="Herman A."/>
            <person name="Mangelson H."/>
            <person name="Liachko I."/>
            <person name="Sullivan S."/>
            <person name="Sone E.D."/>
            <person name="Koren S."/>
            <person name="Silverstein K.A.T."/>
            <person name="Beckman K.B."/>
            <person name="Gohl D.M."/>
        </authorList>
    </citation>
    <scope>NUCLEOTIDE SEQUENCE</scope>
    <source>
        <strain evidence="1">Duluth1</strain>
        <tissue evidence="1">Whole animal</tissue>
    </source>
</reference>
<gene>
    <name evidence="1" type="ORF">DPMN_111230</name>
</gene>
<evidence type="ECO:0000313" key="2">
    <source>
        <dbReference type="Proteomes" id="UP000828390"/>
    </source>
</evidence>
<dbReference type="Proteomes" id="UP000828390">
    <property type="component" value="Unassembled WGS sequence"/>
</dbReference>
<sequence length="109" mass="12636">MLVEYFGQRSCQCDVTDVTIKARLHRKQRLTGLWKNLWEKEQTQTRQLLRGNAWSGSTSNVYKTIVAEDILNAEMLNTVKQYQSYLGEKGKDLNRAVDLRQNTSIIIDT</sequence>
<organism evidence="1 2">
    <name type="scientific">Dreissena polymorpha</name>
    <name type="common">Zebra mussel</name>
    <name type="synonym">Mytilus polymorpha</name>
    <dbReference type="NCBI Taxonomy" id="45954"/>
    <lineage>
        <taxon>Eukaryota</taxon>
        <taxon>Metazoa</taxon>
        <taxon>Spiralia</taxon>
        <taxon>Lophotrochozoa</taxon>
        <taxon>Mollusca</taxon>
        <taxon>Bivalvia</taxon>
        <taxon>Autobranchia</taxon>
        <taxon>Heteroconchia</taxon>
        <taxon>Euheterodonta</taxon>
        <taxon>Imparidentia</taxon>
        <taxon>Neoheterodontei</taxon>
        <taxon>Myida</taxon>
        <taxon>Dreissenoidea</taxon>
        <taxon>Dreissenidae</taxon>
        <taxon>Dreissena</taxon>
    </lineage>
</organism>
<accession>A0A9D4KE75</accession>
<proteinExistence type="predicted"/>
<comment type="caution">
    <text evidence="1">The sequence shown here is derived from an EMBL/GenBank/DDBJ whole genome shotgun (WGS) entry which is preliminary data.</text>
</comment>
<dbReference type="EMBL" id="JAIWYP010000004">
    <property type="protein sequence ID" value="KAH3837829.1"/>
    <property type="molecule type" value="Genomic_DNA"/>
</dbReference>